<evidence type="ECO:0000256" key="3">
    <source>
        <dbReference type="ARBA" id="ARBA00022692"/>
    </source>
</evidence>
<feature type="transmembrane region" description="Helical" evidence="8">
    <location>
        <begin position="12"/>
        <end position="33"/>
    </location>
</feature>
<feature type="transmembrane region" description="Helical" evidence="8">
    <location>
        <begin position="122"/>
        <end position="139"/>
    </location>
</feature>
<keyword evidence="5" id="KW-0560">Oxidoreductase</keyword>
<feature type="transmembrane region" description="Helical" evidence="8">
    <location>
        <begin position="484"/>
        <end position="504"/>
    </location>
</feature>
<feature type="transmembrane region" description="Helical" evidence="8">
    <location>
        <begin position="543"/>
        <end position="564"/>
    </location>
</feature>
<feature type="transmembrane region" description="Helical" evidence="8">
    <location>
        <begin position="89"/>
        <end position="110"/>
    </location>
</feature>
<feature type="transmembrane region" description="Helical" evidence="8">
    <location>
        <begin position="252"/>
        <end position="269"/>
    </location>
</feature>
<name>A0A6C1KCG5_XANAU</name>
<dbReference type="AlphaFoldDB" id="A0A6C1KCG5"/>
<dbReference type="Proteomes" id="UP000305131">
    <property type="component" value="Unassembled WGS sequence"/>
</dbReference>
<keyword evidence="3 7" id="KW-0812">Transmembrane</keyword>
<dbReference type="GO" id="GO:0005886">
    <property type="term" value="C:plasma membrane"/>
    <property type="evidence" value="ECO:0007669"/>
    <property type="project" value="UniProtKB-SubCell"/>
</dbReference>
<evidence type="ECO:0000256" key="5">
    <source>
        <dbReference type="ARBA" id="ARBA00023002"/>
    </source>
</evidence>
<feature type="transmembrane region" description="Helical" evidence="8">
    <location>
        <begin position="145"/>
        <end position="162"/>
    </location>
</feature>
<evidence type="ECO:0000256" key="2">
    <source>
        <dbReference type="ARBA" id="ARBA00022475"/>
    </source>
</evidence>
<feature type="transmembrane region" description="Helical" evidence="8">
    <location>
        <begin position="439"/>
        <end position="464"/>
    </location>
</feature>
<dbReference type="GeneID" id="95774577"/>
<feature type="transmembrane region" description="Helical" evidence="8">
    <location>
        <begin position="353"/>
        <end position="373"/>
    </location>
</feature>
<dbReference type="NCBIfam" id="NF005086">
    <property type="entry name" value="PRK06521.1"/>
    <property type="match status" value="1"/>
</dbReference>
<dbReference type="EMBL" id="VAUP01000031">
    <property type="protein sequence ID" value="TLX41988.1"/>
    <property type="molecule type" value="Genomic_DNA"/>
</dbReference>
<accession>A0A6C1KCG5</accession>
<feature type="transmembrane region" description="Helical" evidence="8">
    <location>
        <begin position="660"/>
        <end position="680"/>
    </location>
</feature>
<dbReference type="InterPro" id="IPR003918">
    <property type="entry name" value="NADH_UbQ_OxRdtase"/>
</dbReference>
<feature type="domain" description="NADH:quinone oxidoreductase/Mrp antiporter transmembrane" evidence="9">
    <location>
        <begin position="139"/>
        <end position="424"/>
    </location>
</feature>
<feature type="transmembrane region" description="Helical" evidence="8">
    <location>
        <begin position="281"/>
        <end position="304"/>
    </location>
</feature>
<feature type="transmembrane region" description="Helical" evidence="8">
    <location>
        <begin position="394"/>
        <end position="419"/>
    </location>
</feature>
<feature type="transmembrane region" description="Helical" evidence="8">
    <location>
        <begin position="45"/>
        <end position="69"/>
    </location>
</feature>
<gene>
    <name evidence="10" type="primary">hyfB</name>
    <name evidence="10" type="ORF">FBQ73_14055</name>
</gene>
<keyword evidence="2" id="KW-1003">Cell membrane</keyword>
<dbReference type="RefSeq" id="WP_138400130.1">
    <property type="nucleotide sequence ID" value="NZ_JBAFVI010000010.1"/>
</dbReference>
<dbReference type="InterPro" id="IPR052175">
    <property type="entry name" value="ComplexI-like_HydComp"/>
</dbReference>
<dbReference type="PANTHER" id="PTHR42682">
    <property type="entry name" value="HYDROGENASE-4 COMPONENT F"/>
    <property type="match status" value="1"/>
</dbReference>
<dbReference type="GO" id="GO:0008137">
    <property type="term" value="F:NADH dehydrogenase (ubiquinone) activity"/>
    <property type="evidence" value="ECO:0007669"/>
    <property type="project" value="InterPro"/>
</dbReference>
<evidence type="ECO:0000313" key="10">
    <source>
        <dbReference type="EMBL" id="TLX41988.1"/>
    </source>
</evidence>
<evidence type="ECO:0000256" key="1">
    <source>
        <dbReference type="ARBA" id="ARBA00004651"/>
    </source>
</evidence>
<reference evidence="10 11" key="1">
    <citation type="submission" date="2019-05" db="EMBL/GenBank/DDBJ databases">
        <authorList>
            <person name="Zhou X."/>
        </authorList>
    </citation>
    <scope>NUCLEOTIDE SEQUENCE [LARGE SCALE GENOMIC DNA]</scope>
    <source>
        <strain evidence="10 11">DSM 432</strain>
    </source>
</reference>
<keyword evidence="6 8" id="KW-0472">Membrane</keyword>
<feature type="transmembrane region" description="Helical" evidence="8">
    <location>
        <begin position="216"/>
        <end position="240"/>
    </location>
</feature>
<dbReference type="GO" id="GO:0042773">
    <property type="term" value="P:ATP synthesis coupled electron transport"/>
    <property type="evidence" value="ECO:0007669"/>
    <property type="project" value="InterPro"/>
</dbReference>
<dbReference type="PRINTS" id="PR01437">
    <property type="entry name" value="NUOXDRDTASE4"/>
</dbReference>
<dbReference type="GO" id="GO:0016491">
    <property type="term" value="F:oxidoreductase activity"/>
    <property type="evidence" value="ECO:0007669"/>
    <property type="project" value="UniProtKB-KW"/>
</dbReference>
<evidence type="ECO:0000259" key="9">
    <source>
        <dbReference type="Pfam" id="PF00361"/>
    </source>
</evidence>
<comment type="subcellular location">
    <subcellularLocation>
        <location evidence="1">Cell membrane</location>
        <topology evidence="1">Multi-pass membrane protein</topology>
    </subcellularLocation>
    <subcellularLocation>
        <location evidence="7">Membrane</location>
        <topology evidence="7">Multi-pass membrane protein</topology>
    </subcellularLocation>
</comment>
<dbReference type="InterPro" id="IPR001750">
    <property type="entry name" value="ND/Mrp_TM"/>
</dbReference>
<keyword evidence="4 8" id="KW-1133">Transmembrane helix</keyword>
<dbReference type="OrthoDB" id="9811798at2"/>
<comment type="caution">
    <text evidence="10">The sequence shown here is derived from an EMBL/GenBank/DDBJ whole genome shotgun (WGS) entry which is preliminary data.</text>
</comment>
<proteinExistence type="predicted"/>
<evidence type="ECO:0000256" key="4">
    <source>
        <dbReference type="ARBA" id="ARBA00022989"/>
    </source>
</evidence>
<dbReference type="PANTHER" id="PTHR42682:SF3">
    <property type="entry name" value="FORMATE HYDROGENLYASE SUBUNIT 3-RELATED"/>
    <property type="match status" value="1"/>
</dbReference>
<evidence type="ECO:0000256" key="7">
    <source>
        <dbReference type="RuleBase" id="RU000320"/>
    </source>
</evidence>
<protein>
    <submittedName>
        <fullName evidence="10">Hydrogenase 4 subunit B</fullName>
    </submittedName>
</protein>
<evidence type="ECO:0000256" key="8">
    <source>
        <dbReference type="SAM" id="Phobius"/>
    </source>
</evidence>
<evidence type="ECO:0000256" key="6">
    <source>
        <dbReference type="ARBA" id="ARBA00023136"/>
    </source>
</evidence>
<feature type="transmembrane region" description="Helical" evidence="8">
    <location>
        <begin position="311"/>
        <end position="333"/>
    </location>
</feature>
<dbReference type="Pfam" id="PF00361">
    <property type="entry name" value="Proton_antipo_M"/>
    <property type="match status" value="1"/>
</dbReference>
<evidence type="ECO:0000313" key="11">
    <source>
        <dbReference type="Proteomes" id="UP000305131"/>
    </source>
</evidence>
<sequence>MPDAAFVAQLPVSGQLFIALAAVVALLALAGLGVATARRPLGRPLVYGGALVVTLVAGLSALTAIAAPAAGLVLPLGIPWIGAHLRLDALSAVFLAVINLGGAAASLYGLGYGRHDHAPERVLPFFPAFLAGMNMVLLADDAYSFLLSWEFMSLASWALVVAHDKEAGNVRAGLVYILMASFGTLALMLAFGLLAAGSGGGYAFDAMREAPPVGAFAALVLALAMLGAGSKAGLVPLHVWLPLAHPAAPSHVSALMSGVMTKVAVYGFIRIVFDLSGPPDWWWGIPVLAAGGVAAVIGVLQALLQGDTKRVLAYSTIENIGLIFVGLGLALAFSANGFPAAAALALTAALFHVLNHAAMKSLLFFGAGAVLTATGTRQMDELGGLIHRMPTTSVVMLIGCAAISALPPLNGFASEWLVFQAVLLSPELPAWGLKLMVPAVGALMALAAALAAACFVRLYGIAFLGRPRSPKAAEAREVDGFSRAAMIALAAVCVGAGLLPGFVIDALQPAVGGLVGQTMPAQGSVAWLSIIPVAESRSSYNGLLVFAFTALSALLAAFAIHRFASGAVRRAPPWDCGFPNASPLAQYSAASFAQPIRRVFARGLFAAREKVEMPPPGALTPARFSASARDPAWAFLFLPLTAAVDYVAERANTLQYLTIRQYLGLVFSALVLLLLVLALWT</sequence>
<organism evidence="10 11">
    <name type="scientific">Xanthobacter autotrophicus</name>
    <dbReference type="NCBI Taxonomy" id="280"/>
    <lineage>
        <taxon>Bacteria</taxon>
        <taxon>Pseudomonadati</taxon>
        <taxon>Pseudomonadota</taxon>
        <taxon>Alphaproteobacteria</taxon>
        <taxon>Hyphomicrobiales</taxon>
        <taxon>Xanthobacteraceae</taxon>
        <taxon>Xanthobacter</taxon>
    </lineage>
</organism>
<feature type="transmembrane region" description="Helical" evidence="8">
    <location>
        <begin position="174"/>
        <end position="196"/>
    </location>
</feature>